<protein>
    <recommendedName>
        <fullName evidence="4">DUF3098 domain-containing protein</fullName>
    </recommendedName>
</protein>
<name>A0ABQ6PL26_9BACT</name>
<evidence type="ECO:0000313" key="2">
    <source>
        <dbReference type="EMBL" id="GMQ27985.1"/>
    </source>
</evidence>
<evidence type="ECO:0000313" key="3">
    <source>
        <dbReference type="Proteomes" id="UP001338309"/>
    </source>
</evidence>
<accession>A0ABQ6PL26</accession>
<keyword evidence="1" id="KW-1133">Transmembrane helix</keyword>
<feature type="transmembrane region" description="Helical" evidence="1">
    <location>
        <begin position="40"/>
        <end position="62"/>
    </location>
</feature>
<evidence type="ECO:0000256" key="1">
    <source>
        <dbReference type="SAM" id="Phobius"/>
    </source>
</evidence>
<dbReference type="Proteomes" id="UP001338309">
    <property type="component" value="Unassembled WGS sequence"/>
</dbReference>
<organism evidence="2 3">
    <name type="scientific">Algoriphagus confluentis</name>
    <dbReference type="NCBI Taxonomy" id="1697556"/>
    <lineage>
        <taxon>Bacteria</taxon>
        <taxon>Pseudomonadati</taxon>
        <taxon>Bacteroidota</taxon>
        <taxon>Cytophagia</taxon>
        <taxon>Cytophagales</taxon>
        <taxon>Cyclobacteriaceae</taxon>
        <taxon>Algoriphagus</taxon>
    </lineage>
</organism>
<proteinExistence type="predicted"/>
<evidence type="ECO:0008006" key="4">
    <source>
        <dbReference type="Google" id="ProtNLM"/>
    </source>
</evidence>
<gene>
    <name evidence="2" type="ORF">Aconfl_06280</name>
</gene>
<comment type="caution">
    <text evidence="2">The sequence shown here is derived from an EMBL/GenBank/DDBJ whole genome shotgun (WGS) entry which is preliminary data.</text>
</comment>
<keyword evidence="1" id="KW-0472">Membrane</keyword>
<reference evidence="2 3" key="1">
    <citation type="submission" date="2023-08" db="EMBL/GenBank/DDBJ databases">
        <title>Draft genome sequence of Algoriphagus confluentis.</title>
        <authorList>
            <person name="Takatani N."/>
            <person name="Hosokawa M."/>
            <person name="Sawabe T."/>
        </authorList>
    </citation>
    <scope>NUCLEOTIDE SEQUENCE [LARGE SCALE GENOMIC DNA]</scope>
    <source>
        <strain evidence="2 3">NBRC 111222</strain>
    </source>
</reference>
<dbReference type="RefSeq" id="WP_338221165.1">
    <property type="nucleotide sequence ID" value="NZ_BTPD01000002.1"/>
</dbReference>
<keyword evidence="1" id="KW-0812">Transmembrane</keyword>
<sequence length="70" mass="7941">MNSRKWILLVSSVVLLTLISFLFLFSQGKSQPMLGSVPYVFWVSFLVTCLLVLFTFLGSRVFPHLDSKGK</sequence>
<keyword evidence="3" id="KW-1185">Reference proteome</keyword>
<dbReference type="EMBL" id="BTPD01000002">
    <property type="protein sequence ID" value="GMQ27985.1"/>
    <property type="molecule type" value="Genomic_DNA"/>
</dbReference>